<proteinExistence type="inferred from homology"/>
<dbReference type="InterPro" id="IPR011989">
    <property type="entry name" value="ARM-like"/>
</dbReference>
<evidence type="ECO:0000259" key="5">
    <source>
        <dbReference type="Pfam" id="PF10363"/>
    </source>
</evidence>
<dbReference type="PANTHER" id="PTHR20959:SF1">
    <property type="entry name" value="TRANSPORT AND GOLGI ORGANIZATION PROTEIN 6 HOMOLOG"/>
    <property type="match status" value="1"/>
</dbReference>
<evidence type="ECO:0000259" key="6">
    <source>
        <dbReference type="Pfam" id="PF23565"/>
    </source>
</evidence>
<dbReference type="InterPro" id="IPR039600">
    <property type="entry name" value="TANGO6/Rtp1"/>
</dbReference>
<organism evidence="7 8">
    <name type="scientific">Hyalella azteca</name>
    <name type="common">Amphipod</name>
    <dbReference type="NCBI Taxonomy" id="294128"/>
    <lineage>
        <taxon>Eukaryota</taxon>
        <taxon>Metazoa</taxon>
        <taxon>Ecdysozoa</taxon>
        <taxon>Arthropoda</taxon>
        <taxon>Crustacea</taxon>
        <taxon>Multicrustacea</taxon>
        <taxon>Malacostraca</taxon>
        <taxon>Eumalacostraca</taxon>
        <taxon>Peracarida</taxon>
        <taxon>Amphipoda</taxon>
        <taxon>Senticaudata</taxon>
        <taxon>Talitrida</taxon>
        <taxon>Talitroidea</taxon>
        <taxon>Hyalellidae</taxon>
        <taxon>Hyalella</taxon>
    </lineage>
</organism>
<dbReference type="Gene3D" id="1.25.10.10">
    <property type="entry name" value="Leucine-rich Repeat Variant"/>
    <property type="match status" value="1"/>
</dbReference>
<dbReference type="PANTHER" id="PTHR20959">
    <property type="entry name" value="TRANSPORT AND GOLGI ORGANIZATION PROTEIN 6 FAMILY MEMBER"/>
    <property type="match status" value="1"/>
</dbReference>
<dbReference type="Pfam" id="PF10363">
    <property type="entry name" value="RTP1_C1"/>
    <property type="match status" value="1"/>
</dbReference>
<feature type="compositionally biased region" description="Low complexity" evidence="3">
    <location>
        <begin position="417"/>
        <end position="436"/>
    </location>
</feature>
<feature type="domain" description="TANGO6 HEAT repeat" evidence="6">
    <location>
        <begin position="298"/>
        <end position="401"/>
    </location>
</feature>
<dbReference type="Proteomes" id="UP000694843">
    <property type="component" value="Unplaced"/>
</dbReference>
<feature type="region of interest" description="Disordered" evidence="3">
    <location>
        <begin position="398"/>
        <end position="469"/>
    </location>
</feature>
<feature type="compositionally biased region" description="Polar residues" evidence="3">
    <location>
        <begin position="500"/>
        <end position="516"/>
    </location>
</feature>
<gene>
    <name evidence="8" type="primary">LOC108682978</name>
</gene>
<feature type="compositionally biased region" description="Polar residues" evidence="3">
    <location>
        <begin position="449"/>
        <end position="469"/>
    </location>
</feature>
<comment type="similarity">
    <text evidence="1">Belongs to the Tango6 family.</text>
</comment>
<reference evidence="8" key="1">
    <citation type="submission" date="2025-08" db="UniProtKB">
        <authorList>
            <consortium name="RefSeq"/>
        </authorList>
    </citation>
    <scope>IDENTIFICATION</scope>
    <source>
        <tissue evidence="8">Whole organism</tissue>
    </source>
</reference>
<feature type="region of interest" description="Disordered" evidence="3">
    <location>
        <begin position="500"/>
        <end position="531"/>
    </location>
</feature>
<dbReference type="KEGG" id="hazt:108682978"/>
<dbReference type="Pfam" id="PF10304">
    <property type="entry name" value="RTP1_C2"/>
    <property type="match status" value="1"/>
</dbReference>
<evidence type="ECO:0000259" key="4">
    <source>
        <dbReference type="Pfam" id="PF10304"/>
    </source>
</evidence>
<evidence type="ECO:0000313" key="7">
    <source>
        <dbReference type="Proteomes" id="UP000694843"/>
    </source>
</evidence>
<dbReference type="InterPro" id="IPR000357">
    <property type="entry name" value="HEAT"/>
</dbReference>
<evidence type="ECO:0000256" key="2">
    <source>
        <dbReference type="ARBA" id="ARBA00022737"/>
    </source>
</evidence>
<dbReference type="Pfam" id="PF02985">
    <property type="entry name" value="HEAT"/>
    <property type="match status" value="1"/>
</dbReference>
<dbReference type="GO" id="GO:0009306">
    <property type="term" value="P:protein secretion"/>
    <property type="evidence" value="ECO:0007669"/>
    <property type="project" value="TreeGrafter"/>
</dbReference>
<feature type="domain" description="RNA polymerase II assembly factor Rtp1 C-terminal" evidence="5">
    <location>
        <begin position="993"/>
        <end position="1099"/>
    </location>
</feature>
<dbReference type="InterPro" id="IPR057407">
    <property type="entry name" value="HEAT_TANGO6"/>
</dbReference>
<keyword evidence="7" id="KW-1185">Reference proteome</keyword>
<evidence type="ECO:0000256" key="1">
    <source>
        <dbReference type="ARBA" id="ARBA00005724"/>
    </source>
</evidence>
<accession>A0A979FW45</accession>
<dbReference type="OrthoDB" id="6349510at2759"/>
<dbReference type="InterPro" id="IPR019451">
    <property type="entry name" value="Rtp1_C1"/>
</dbReference>
<name>A0A979FW45_HYAAZ</name>
<dbReference type="Pfam" id="PF23565">
    <property type="entry name" value="ARM_TANGO6"/>
    <property type="match status" value="1"/>
</dbReference>
<evidence type="ECO:0000313" key="8">
    <source>
        <dbReference type="RefSeq" id="XP_047741469.1"/>
    </source>
</evidence>
<sequence>MCSVKSIILESLGIISKLGEANTSTKKEHVESTTRKALSVLSAGHASKKPPSGISCGCSRATVETRVLQQVKEMIELIEDYEEKSIIESGCVAAALLQQLLYHTDQCPGCLNATEMENSHKGSILINVKHRKVAEQVSRVVLHTAVLSCLDEEARLYPKMALVKKKALIGGRLLEVPPHCRHEFLKSCMSIMLPVFKHPYYGIGVRTNLAGEVLTAALQLCFAPAHAREPHIWSCLDYPEDCGYFRQHLEAALASVEPTIALRHLLLLRGIAATAQKSTWLLKVCTAMSVRRYLLREKNDGVRLVVRAGLDIADGDDWRQCEAVATLVARARVQDVEGFYKIIGPQVARILASEECRRVGGSVVRVMSIILSQLMQRSPSLTLQYLAAPLLSPLMQLTQRRPPCPSPDSGQFSLGDSTTSPCSKSSKSLPTSSPSSVNTTHENCEDASHSSTAGDQSTSVPNISPSNNGILHKTGDDHTCCSANDCIKCVKLSATNGDGISVTPGSSVSSTLQMNGDCSSSLTSDSGDDDDMREERKFLKIEDEDYKYQCGLTPMWEEGGAGVARCVQVLYRIIVLGGGGEGCAAVLTPALCPLLAVAAIPSPCRTRTPASNCIVKHLSNTSNSSCVEKLLMLTGLCQSVESPAVLDSVRLRISGDGGIEVEELDLEGVPINEFYNDMIGQDSYVALALVKILGQLKNPTVVRKFFSELPKLMKFQEKDKQKKNNSNLLLTEQDEIDEGLRKVRIVGMVCELLRLISEEDELMESVFVSVSEAVPMVMELLKAASEPCDEENLKKLQEAIMVLVVMMLCEFVCGARHAQCMTSSDWRSLQQVLEPMRRIKNTCSRVTIVKFIQRLEHAILTRGVISGSPDNATAQESLQQLLPTSTIPVKKGIKKEPLVQELPSKTNLKSSNLDIVAKKCKRDVENENSNTTFERNVDVNEDNEEDTVLDDRLKSVYNPYVEASSSTSVAVISSSSTPIVTCNNKNSTLKHDFDTAMEEVFSPLVPVCGHALISFTKLIEAGDEKAKANSVEILGLFEHHLKNEDSYVYLAAVEGLSALCDAFPDKLVPIICDEMKSDRSAVDRAKMAEVITRSARRLSSALPKYKQYFFNSLLGGVKDEDPIVRAACLSSLGEVCKELRLSVGPEAVEIFSVIETVIRCDDVVEPRRAALLLATLLLRGLGTDAIRFLSDVLKDLYQRLKEAAKKDKDEVTRTHAVVALDELDSIMRAFLVPKLNTTKKIYIKEAPPKLF</sequence>
<dbReference type="AlphaFoldDB" id="A0A979FW45"/>
<protein>
    <submittedName>
        <fullName evidence="8">Uncharacterized protein LOC108682978 isoform X1</fullName>
    </submittedName>
</protein>
<evidence type="ECO:0000256" key="3">
    <source>
        <dbReference type="SAM" id="MobiDB-lite"/>
    </source>
</evidence>
<dbReference type="InterPro" id="IPR016024">
    <property type="entry name" value="ARM-type_fold"/>
</dbReference>
<dbReference type="SUPFAM" id="SSF48371">
    <property type="entry name" value="ARM repeat"/>
    <property type="match status" value="1"/>
</dbReference>
<feature type="domain" description="RNA polymerase II assembly factor Rtp1 C-terminal" evidence="4">
    <location>
        <begin position="1193"/>
        <end position="1224"/>
    </location>
</feature>
<dbReference type="RefSeq" id="XP_047741469.1">
    <property type="nucleotide sequence ID" value="XM_047885513.1"/>
</dbReference>
<dbReference type="GeneID" id="108682978"/>
<dbReference type="InterPro" id="IPR019414">
    <property type="entry name" value="Rtp1_C2"/>
</dbReference>
<keyword evidence="2" id="KW-0677">Repeat</keyword>